<reference evidence="3" key="1">
    <citation type="submission" date="2020-10" db="EMBL/GenBank/DDBJ databases">
        <title>Taxonomic study of unclassified bacteria belonging to the class Ktedonobacteria.</title>
        <authorList>
            <person name="Yabe S."/>
            <person name="Wang C.M."/>
            <person name="Zheng Y."/>
            <person name="Sakai Y."/>
            <person name="Cavaletti L."/>
            <person name="Monciardini P."/>
            <person name="Donadio S."/>
        </authorList>
    </citation>
    <scope>NUCLEOTIDE SEQUENCE</scope>
    <source>
        <strain evidence="3">ID150040</strain>
    </source>
</reference>
<evidence type="ECO:0000256" key="1">
    <source>
        <dbReference type="ARBA" id="ARBA00022801"/>
    </source>
</evidence>
<dbReference type="Proteomes" id="UP000597444">
    <property type="component" value="Unassembled WGS sequence"/>
</dbReference>
<evidence type="ECO:0000313" key="4">
    <source>
        <dbReference type="Proteomes" id="UP000597444"/>
    </source>
</evidence>
<accession>A0A8J3N630</accession>
<dbReference type="RefSeq" id="WP_220207588.1">
    <property type="nucleotide sequence ID" value="NZ_BNJK01000001.1"/>
</dbReference>
<proteinExistence type="predicted"/>
<keyword evidence="4" id="KW-1185">Reference proteome</keyword>
<evidence type="ECO:0000313" key="3">
    <source>
        <dbReference type="EMBL" id="GHO97000.1"/>
    </source>
</evidence>
<dbReference type="GO" id="GO:0016020">
    <property type="term" value="C:membrane"/>
    <property type="evidence" value="ECO:0007669"/>
    <property type="project" value="TreeGrafter"/>
</dbReference>
<protein>
    <submittedName>
        <fullName evidence="3">Alpha/beta hydrolase</fullName>
    </submittedName>
</protein>
<dbReference type="Pfam" id="PF00561">
    <property type="entry name" value="Abhydrolase_1"/>
    <property type="match status" value="1"/>
</dbReference>
<sequence length="275" mass="30214">MSQWIAGDVLTNGVKIHYTRTGGEKPPLVLLHGFSDNGLCWTRLARDLESTYDIIMPDARGHGLSDGPGEHFLPSDRFADVAGLISELHLGKPALLGHSMGAMMTASVAADYPDLVSCVILEDPAWRDPSSEDAKVSFRDRFGWIYRLKGLSRDELIEDGRKGNPAWVDEELGPWADSKIQLNLDLLKIESVGQGLSWRSVAQRITCPALLITADTELGAIVPPTEAHDAVTLMKNGRLVHIGGAGHNIRREQYEQFKDAVVSFLQEVYLTSASR</sequence>
<dbReference type="InterPro" id="IPR000073">
    <property type="entry name" value="AB_hydrolase_1"/>
</dbReference>
<organism evidence="3 4">
    <name type="scientific">Reticulibacter mediterranei</name>
    <dbReference type="NCBI Taxonomy" id="2778369"/>
    <lineage>
        <taxon>Bacteria</taxon>
        <taxon>Bacillati</taxon>
        <taxon>Chloroflexota</taxon>
        <taxon>Ktedonobacteria</taxon>
        <taxon>Ktedonobacterales</taxon>
        <taxon>Reticulibacteraceae</taxon>
        <taxon>Reticulibacter</taxon>
    </lineage>
</organism>
<gene>
    <name evidence="3" type="ORF">KSF_070480</name>
</gene>
<dbReference type="Gene3D" id="3.40.50.1820">
    <property type="entry name" value="alpha/beta hydrolase"/>
    <property type="match status" value="1"/>
</dbReference>
<dbReference type="SUPFAM" id="SSF53474">
    <property type="entry name" value="alpha/beta-Hydrolases"/>
    <property type="match status" value="1"/>
</dbReference>
<name>A0A8J3N630_9CHLR</name>
<feature type="domain" description="AB hydrolase-1" evidence="2">
    <location>
        <begin position="26"/>
        <end position="128"/>
    </location>
</feature>
<dbReference type="PANTHER" id="PTHR43798">
    <property type="entry name" value="MONOACYLGLYCEROL LIPASE"/>
    <property type="match status" value="1"/>
</dbReference>
<dbReference type="GO" id="GO:0016787">
    <property type="term" value="F:hydrolase activity"/>
    <property type="evidence" value="ECO:0007669"/>
    <property type="project" value="UniProtKB-KW"/>
</dbReference>
<evidence type="ECO:0000259" key="2">
    <source>
        <dbReference type="Pfam" id="PF00561"/>
    </source>
</evidence>
<keyword evidence="1 3" id="KW-0378">Hydrolase</keyword>
<dbReference type="InterPro" id="IPR029058">
    <property type="entry name" value="AB_hydrolase_fold"/>
</dbReference>
<dbReference type="AlphaFoldDB" id="A0A8J3N630"/>
<comment type="caution">
    <text evidence="3">The sequence shown here is derived from an EMBL/GenBank/DDBJ whole genome shotgun (WGS) entry which is preliminary data.</text>
</comment>
<dbReference type="PRINTS" id="PR00111">
    <property type="entry name" value="ABHYDROLASE"/>
</dbReference>
<dbReference type="PANTHER" id="PTHR43798:SF31">
    <property type="entry name" value="AB HYDROLASE SUPERFAMILY PROTEIN YCLE"/>
    <property type="match status" value="1"/>
</dbReference>
<dbReference type="EMBL" id="BNJK01000001">
    <property type="protein sequence ID" value="GHO97000.1"/>
    <property type="molecule type" value="Genomic_DNA"/>
</dbReference>
<dbReference type="InterPro" id="IPR050266">
    <property type="entry name" value="AB_hydrolase_sf"/>
</dbReference>